<evidence type="ECO:0000259" key="4">
    <source>
        <dbReference type="PROSITE" id="PS50219"/>
    </source>
</evidence>
<protein>
    <recommendedName>
        <fullName evidence="4">CNH domain-containing protein</fullName>
    </recommendedName>
</protein>
<dbReference type="AlphaFoldDB" id="A0A4U5LWS1"/>
<evidence type="ECO:0000313" key="5">
    <source>
        <dbReference type="EMBL" id="TKR60656.1"/>
    </source>
</evidence>
<dbReference type="EMBL" id="AZBU02000011">
    <property type="protein sequence ID" value="TKR60656.1"/>
    <property type="molecule type" value="Genomic_DNA"/>
</dbReference>
<dbReference type="PROSITE" id="PS50219">
    <property type="entry name" value="CNH"/>
    <property type="match status" value="1"/>
</dbReference>
<dbReference type="InterPro" id="IPR036322">
    <property type="entry name" value="WD40_repeat_dom_sf"/>
</dbReference>
<dbReference type="Pfam" id="PF10366">
    <property type="entry name" value="Vps39_1"/>
    <property type="match status" value="1"/>
</dbReference>
<dbReference type="SUPFAM" id="SSF50978">
    <property type="entry name" value="WD40 repeat-like"/>
    <property type="match status" value="1"/>
</dbReference>
<evidence type="ECO:0000256" key="3">
    <source>
        <dbReference type="ARBA" id="ARBA00038201"/>
    </source>
</evidence>
<name>A0A4U5LWS1_STECR</name>
<evidence type="ECO:0000313" key="6">
    <source>
        <dbReference type="Proteomes" id="UP000298663"/>
    </source>
</evidence>
<dbReference type="STRING" id="34508.A0A4U5LWS1"/>
<gene>
    <name evidence="5" type="ORF">L596_027872</name>
</gene>
<dbReference type="GO" id="GO:0005737">
    <property type="term" value="C:cytoplasm"/>
    <property type="evidence" value="ECO:0007669"/>
    <property type="project" value="TreeGrafter"/>
</dbReference>
<comment type="caution">
    <text evidence="5">The sequence shown here is derived from an EMBL/GenBank/DDBJ whole genome shotgun (WGS) entry which is preliminary data.</text>
</comment>
<dbReference type="InterPro" id="IPR001180">
    <property type="entry name" value="CNH_dom"/>
</dbReference>
<keyword evidence="6" id="KW-1185">Reference proteome</keyword>
<dbReference type="GO" id="GO:0006914">
    <property type="term" value="P:autophagy"/>
    <property type="evidence" value="ECO:0007669"/>
    <property type="project" value="TreeGrafter"/>
</dbReference>
<dbReference type="PANTHER" id="PTHR12894:SF49">
    <property type="entry name" value="VAM6_VPS39-LIKE PROTEIN"/>
    <property type="match status" value="1"/>
</dbReference>
<comment type="similarity">
    <text evidence="3">Belongs to the VAM6/VPS39 family.</text>
</comment>
<feature type="domain" description="CNH" evidence="4">
    <location>
        <begin position="53"/>
        <end position="346"/>
    </location>
</feature>
<reference evidence="5 6" key="1">
    <citation type="journal article" date="2015" name="Genome Biol.">
        <title>Comparative genomics of Steinernema reveals deeply conserved gene regulatory networks.</title>
        <authorList>
            <person name="Dillman A.R."/>
            <person name="Macchietto M."/>
            <person name="Porter C.F."/>
            <person name="Rogers A."/>
            <person name="Williams B."/>
            <person name="Antoshechkin I."/>
            <person name="Lee M.M."/>
            <person name="Goodwin Z."/>
            <person name="Lu X."/>
            <person name="Lewis E.E."/>
            <person name="Goodrich-Blair H."/>
            <person name="Stock S.P."/>
            <person name="Adams B.J."/>
            <person name="Sternberg P.W."/>
            <person name="Mortazavi A."/>
        </authorList>
    </citation>
    <scope>NUCLEOTIDE SEQUENCE [LARGE SCALE GENOMIC DNA]</scope>
    <source>
        <strain evidence="5 6">ALL</strain>
    </source>
</reference>
<comment type="subcellular location">
    <subcellularLocation>
        <location evidence="1">Endomembrane system</location>
        <topology evidence="1">Peripheral membrane protein</topology>
    </subcellularLocation>
</comment>
<evidence type="ECO:0000256" key="1">
    <source>
        <dbReference type="ARBA" id="ARBA00004184"/>
    </source>
</evidence>
<keyword evidence="2" id="KW-0472">Membrane</keyword>
<dbReference type="OrthoDB" id="5325112at2759"/>
<dbReference type="GO" id="GO:0016020">
    <property type="term" value="C:membrane"/>
    <property type="evidence" value="ECO:0007669"/>
    <property type="project" value="TreeGrafter"/>
</dbReference>
<dbReference type="InterPro" id="IPR019452">
    <property type="entry name" value="VPS39/TGF_beta_rcpt-assoc_1"/>
</dbReference>
<dbReference type="PANTHER" id="PTHR12894">
    <property type="entry name" value="CNH DOMAIN CONTAINING"/>
    <property type="match status" value="1"/>
</dbReference>
<dbReference type="Pfam" id="PF00780">
    <property type="entry name" value="CNH"/>
    <property type="match status" value="1"/>
</dbReference>
<sequence>MLAILFICDIEIGPKNDALRVDSRRFVPNSHNCCKRPTVSQSPCTKTVTTGVPFDISAFEAHGSQGKVLVGNKGGQVLTFSPSRDGKYDFKMFRRFESKAIQQLKSVESHNLLICLCENQLNVHDLTEVATIVSKKPIKHSKINCFDVVVRECTQQIYLALSANRSIYIYEYKNGEFQEMDVEYQSNSQFLSDVEALTWCGTSRVAFSDSGQYKIIQVLKNEKYGEHPDNIGYIRELFEVGKKLDKPLIVDVSDFKIIGFCRNNEVVFSTYIGTQLKSKGTEPGEEPKYGNVRFSSTPKALIYDSPYLIAILENAVIEIRSLKSSMHIQTIELSKSRIQARMLCVSRPGQVLVSNSKDVWLLDSHKQLANNVNFLLAERQFDLAIQLAELGASIDPRSKANVLEIKREAAFQKFCQNNFVESFALYAEIKSEVWDVIALFSGLLSDDFRDKVLGGTRLPPDLNVNEARKGYGALARYLTLVRSEISSALENHHVRGEQLLDEDTLAHHEVSLQIIDTTLLKCYVNMNQTTLLASLLRLRDNSCKIDDSIEVLERVGMFEQLFLLYERRNLHEKALELLKNQSKNRESALWGTDRTIEYLQGLGNEHLPLIFHYASWILADNYEKGLSIFTSEDDETTRELDREEVHRFLMSECMDAVIPYLEFLIYEMDEQRPKFHEALAQSYIAKIKGMLKDYIHVLNVIRGGTEEGELGIYRKKLIRLLELSKNYSVDSVYAWLGNESFYEERAILLGVKNEHEKALYLYTSVLFDFIGAERFCVRHYDPNDEDKSQPIFLGVPETLQGLHKAQNNENSRLKTQSASP</sequence>
<dbReference type="GO" id="GO:0034058">
    <property type="term" value="P:endosomal vesicle fusion"/>
    <property type="evidence" value="ECO:0007669"/>
    <property type="project" value="TreeGrafter"/>
</dbReference>
<proteinExistence type="inferred from homology"/>
<dbReference type="Proteomes" id="UP000298663">
    <property type="component" value="Unassembled WGS sequence"/>
</dbReference>
<dbReference type="InterPro" id="IPR032914">
    <property type="entry name" value="Vam6/VPS39/TRAP1"/>
</dbReference>
<dbReference type="GO" id="GO:0012505">
    <property type="term" value="C:endomembrane system"/>
    <property type="evidence" value="ECO:0007669"/>
    <property type="project" value="UniProtKB-SubCell"/>
</dbReference>
<organism evidence="5 6">
    <name type="scientific">Steinernema carpocapsae</name>
    <name type="common">Entomopathogenic nematode</name>
    <dbReference type="NCBI Taxonomy" id="34508"/>
    <lineage>
        <taxon>Eukaryota</taxon>
        <taxon>Metazoa</taxon>
        <taxon>Ecdysozoa</taxon>
        <taxon>Nematoda</taxon>
        <taxon>Chromadorea</taxon>
        <taxon>Rhabditida</taxon>
        <taxon>Tylenchina</taxon>
        <taxon>Panagrolaimomorpha</taxon>
        <taxon>Strongyloidoidea</taxon>
        <taxon>Steinernematidae</taxon>
        <taxon>Steinernema</taxon>
    </lineage>
</organism>
<evidence type="ECO:0000256" key="2">
    <source>
        <dbReference type="ARBA" id="ARBA00023136"/>
    </source>
</evidence>
<accession>A0A4U5LWS1</accession>
<reference evidence="5 6" key="2">
    <citation type="journal article" date="2019" name="G3 (Bethesda)">
        <title>Hybrid Assembly of the Genome of the Entomopathogenic Nematode Steinernema carpocapsae Identifies the X-Chromosome.</title>
        <authorList>
            <person name="Serra L."/>
            <person name="Macchietto M."/>
            <person name="Macias-Munoz A."/>
            <person name="McGill C.J."/>
            <person name="Rodriguez I.M."/>
            <person name="Rodriguez B."/>
            <person name="Murad R."/>
            <person name="Mortazavi A."/>
        </authorList>
    </citation>
    <scope>NUCLEOTIDE SEQUENCE [LARGE SCALE GENOMIC DNA]</scope>
    <source>
        <strain evidence="5 6">ALL</strain>
    </source>
</reference>